<reference evidence="3 4" key="1">
    <citation type="submission" date="2024-01" db="EMBL/GenBank/DDBJ databases">
        <title>Genomic insights into the taxonomy and metabolism of the cyanobacterium Pannus brasiliensis CCIBt3594.</title>
        <authorList>
            <person name="Machado M."/>
            <person name="Botero N.B."/>
            <person name="Andreote A.P.D."/>
            <person name="Feitosa A.M.T."/>
            <person name="Popin R."/>
            <person name="Sivonen K."/>
            <person name="Fiore M.F."/>
        </authorList>
    </citation>
    <scope>NUCLEOTIDE SEQUENCE [LARGE SCALE GENOMIC DNA]</scope>
    <source>
        <strain evidence="3 4">CCIBt3594</strain>
    </source>
</reference>
<dbReference type="AlphaFoldDB" id="A0AAW9QMJ6"/>
<accession>A0AAW9QMJ6</accession>
<keyword evidence="1" id="KW-0732">Signal</keyword>
<sequence>MLDRKWLLIGSCAVLTILAPGSVHAQAARLLVPNETHAETSTVSGISPLELQQFVQALKQMQTIDLESQKQMAAIIQKEGLKLERFVEIDRANSSGVAPEKPVSDGEQQRYNSIVTKIQKVWQDSQPKKERAITGQGLTVARFGEINNQVRSDRALQEKVKQMIGTPPVPAQPTGDR</sequence>
<proteinExistence type="predicted"/>
<feature type="chain" id="PRO_5043858177" evidence="1">
    <location>
        <begin position="26"/>
        <end position="177"/>
    </location>
</feature>
<evidence type="ECO:0000313" key="4">
    <source>
        <dbReference type="Proteomes" id="UP001328733"/>
    </source>
</evidence>
<name>A0AAW9QMJ6_9CHRO</name>
<comment type="caution">
    <text evidence="3">The sequence shown here is derived from an EMBL/GenBank/DDBJ whole genome shotgun (WGS) entry which is preliminary data.</text>
</comment>
<feature type="domain" description="DUF4168" evidence="2">
    <location>
        <begin position="48"/>
        <end position="160"/>
    </location>
</feature>
<evidence type="ECO:0000313" key="3">
    <source>
        <dbReference type="EMBL" id="MEG3436369.1"/>
    </source>
</evidence>
<organism evidence="3 4">
    <name type="scientific">Pannus brasiliensis CCIBt3594</name>
    <dbReference type="NCBI Taxonomy" id="1427578"/>
    <lineage>
        <taxon>Bacteria</taxon>
        <taxon>Bacillati</taxon>
        <taxon>Cyanobacteriota</taxon>
        <taxon>Cyanophyceae</taxon>
        <taxon>Oscillatoriophycideae</taxon>
        <taxon>Chroococcales</taxon>
        <taxon>Microcystaceae</taxon>
        <taxon>Pannus</taxon>
    </lineage>
</organism>
<dbReference type="InterPro" id="IPR025433">
    <property type="entry name" value="DUF4168"/>
</dbReference>
<keyword evidence="4" id="KW-1185">Reference proteome</keyword>
<feature type="signal peptide" evidence="1">
    <location>
        <begin position="1"/>
        <end position="25"/>
    </location>
</feature>
<evidence type="ECO:0000256" key="1">
    <source>
        <dbReference type="SAM" id="SignalP"/>
    </source>
</evidence>
<dbReference type="EMBL" id="JBAFSM010000005">
    <property type="protein sequence ID" value="MEG3436369.1"/>
    <property type="molecule type" value="Genomic_DNA"/>
</dbReference>
<dbReference type="Proteomes" id="UP001328733">
    <property type="component" value="Unassembled WGS sequence"/>
</dbReference>
<protein>
    <submittedName>
        <fullName evidence="3">DUF4168 domain-containing protein</fullName>
    </submittedName>
</protein>
<dbReference type="RefSeq" id="WP_332863824.1">
    <property type="nucleotide sequence ID" value="NZ_JBAFSM010000005.1"/>
</dbReference>
<dbReference type="Pfam" id="PF13767">
    <property type="entry name" value="DUF4168"/>
    <property type="match status" value="1"/>
</dbReference>
<gene>
    <name evidence="3" type="ORF">V0288_04485</name>
</gene>
<evidence type="ECO:0000259" key="2">
    <source>
        <dbReference type="Pfam" id="PF13767"/>
    </source>
</evidence>